<protein>
    <submittedName>
        <fullName evidence="1">Uncharacterized protein</fullName>
    </submittedName>
</protein>
<gene>
    <name evidence="1" type="ORF">N8T08_004670</name>
</gene>
<evidence type="ECO:0000313" key="1">
    <source>
        <dbReference type="EMBL" id="KAK1144955.1"/>
    </source>
</evidence>
<sequence>MSQFSQPDHREAQDLQTIKTRSEYPLNSQTGMPGQSGSTQFQFTNDPYSDLPVIGTGMTGIVLDMVDGRVVKKAKKYQPGQLDDPDDLEYMNEINQQTLENETQIFKRLGSHKGIIPYFQTSQYGVELARAEEDLESYLATNAEPKNSLKIGWILGLTETFTYIHSHKVLVDDIALRNILVLDDQLKLADFGQSILLPLDIDMASANDNGLDVRIEILHLGWILYSIATWQIHKYYFFGPENPDCCWPEPDSFPDVDGILFGKIIKKCWRRAYASIDHVNDEAHQVRLATGHTL</sequence>
<evidence type="ECO:0000313" key="2">
    <source>
        <dbReference type="Proteomes" id="UP001177260"/>
    </source>
</evidence>
<keyword evidence="2" id="KW-1185">Reference proteome</keyword>
<reference evidence="1 2" key="1">
    <citation type="journal article" date="2023" name="ACS Omega">
        <title>Identification of the Neoaspergillic Acid Biosynthesis Gene Cluster by Establishing an In Vitro CRISPR-Ribonucleoprotein Genetic System in Aspergillus melleus.</title>
        <authorList>
            <person name="Yuan B."/>
            <person name="Grau M.F."/>
            <person name="Murata R.M."/>
            <person name="Torok T."/>
            <person name="Venkateswaran K."/>
            <person name="Stajich J.E."/>
            <person name="Wang C.C.C."/>
        </authorList>
    </citation>
    <scope>NUCLEOTIDE SEQUENCE [LARGE SCALE GENOMIC DNA]</scope>
    <source>
        <strain evidence="1 2">IMV 1140</strain>
    </source>
</reference>
<proteinExistence type="predicted"/>
<comment type="caution">
    <text evidence="1">The sequence shown here is derived from an EMBL/GenBank/DDBJ whole genome shotgun (WGS) entry which is preliminary data.</text>
</comment>
<dbReference type="EMBL" id="JAOPJF010000027">
    <property type="protein sequence ID" value="KAK1144955.1"/>
    <property type="molecule type" value="Genomic_DNA"/>
</dbReference>
<accession>A0ACC3B3T5</accession>
<name>A0ACC3B3T5_9EURO</name>
<dbReference type="Proteomes" id="UP001177260">
    <property type="component" value="Unassembled WGS sequence"/>
</dbReference>
<organism evidence="1 2">
    <name type="scientific">Aspergillus melleus</name>
    <dbReference type="NCBI Taxonomy" id="138277"/>
    <lineage>
        <taxon>Eukaryota</taxon>
        <taxon>Fungi</taxon>
        <taxon>Dikarya</taxon>
        <taxon>Ascomycota</taxon>
        <taxon>Pezizomycotina</taxon>
        <taxon>Eurotiomycetes</taxon>
        <taxon>Eurotiomycetidae</taxon>
        <taxon>Eurotiales</taxon>
        <taxon>Aspergillaceae</taxon>
        <taxon>Aspergillus</taxon>
        <taxon>Aspergillus subgen. Circumdati</taxon>
    </lineage>
</organism>